<accession>A0ABR4QRT7</accession>
<dbReference type="Gene3D" id="2.30.29.30">
    <property type="entry name" value="Pleckstrin-homology domain (PH domain)/Phosphotyrosine-binding domain (PTB)"/>
    <property type="match status" value="2"/>
</dbReference>
<dbReference type="Pfam" id="PF01412">
    <property type="entry name" value="ArfGap"/>
    <property type="match status" value="1"/>
</dbReference>
<keyword evidence="9" id="KW-1185">Reference proteome</keyword>
<comment type="catalytic activity">
    <reaction evidence="5">
        <text>L-arginyl-[protein] + 2 S-adenosyl-L-methionine = N(omega),N(omega)-dimethyl-L-arginyl-[protein] + 2 S-adenosyl-L-homocysteine + 2 H(+)</text>
        <dbReference type="Rhea" id="RHEA:48096"/>
        <dbReference type="Rhea" id="RHEA-COMP:10532"/>
        <dbReference type="Rhea" id="RHEA-COMP:11991"/>
        <dbReference type="ChEBI" id="CHEBI:15378"/>
        <dbReference type="ChEBI" id="CHEBI:29965"/>
        <dbReference type="ChEBI" id="CHEBI:57856"/>
        <dbReference type="ChEBI" id="CHEBI:59789"/>
        <dbReference type="ChEBI" id="CHEBI:61897"/>
        <dbReference type="EC" id="2.1.1.319"/>
    </reaction>
</comment>
<dbReference type="Gene3D" id="1.10.220.150">
    <property type="entry name" value="Arf GTPase activating protein"/>
    <property type="match status" value="1"/>
</dbReference>
<dbReference type="InterPro" id="IPR001849">
    <property type="entry name" value="PH_domain"/>
</dbReference>
<evidence type="ECO:0000256" key="1">
    <source>
        <dbReference type="ARBA" id="ARBA00011925"/>
    </source>
</evidence>
<dbReference type="InterPro" id="IPR029063">
    <property type="entry name" value="SAM-dependent_MTases_sf"/>
</dbReference>
<dbReference type="InterPro" id="IPR037278">
    <property type="entry name" value="ARFGAP/RecO"/>
</dbReference>
<reference evidence="8 9" key="1">
    <citation type="journal article" date="2022" name="Front. Cell. Infect. Microbiol.">
        <title>The Genomes of Two Strains of Taenia crassiceps the Animal Model for the Study of Human Cysticercosis.</title>
        <authorList>
            <person name="Bobes R.J."/>
            <person name="Estrada K."/>
            <person name="Rios-Valencia D.G."/>
            <person name="Calderon-Gallegos A."/>
            <person name="de la Torre P."/>
            <person name="Carrero J.C."/>
            <person name="Sanchez-Flores A."/>
            <person name="Laclette J.P."/>
        </authorList>
    </citation>
    <scope>NUCLEOTIDE SEQUENCE [LARGE SCALE GENOMIC DNA]</scope>
    <source>
        <strain evidence="8">WFUcys</strain>
    </source>
</reference>
<dbReference type="SMART" id="SM00233">
    <property type="entry name" value="PH"/>
    <property type="match status" value="2"/>
</dbReference>
<dbReference type="InterPro" id="IPR055135">
    <property type="entry name" value="PRMT_dom"/>
</dbReference>
<dbReference type="SUPFAM" id="SSF57863">
    <property type="entry name" value="ArfGap/RecO-like zinc finger"/>
    <property type="match status" value="1"/>
</dbReference>
<dbReference type="InterPro" id="IPR025799">
    <property type="entry name" value="Arg_MeTrfase"/>
</dbReference>
<keyword evidence="3 6" id="KW-0808">Transferase</keyword>
<dbReference type="InterPro" id="IPR011993">
    <property type="entry name" value="PH-like_dom_sf"/>
</dbReference>
<protein>
    <recommendedName>
        <fullName evidence="1">type I protein arginine methyltransferase</fullName>
        <ecNumber evidence="1">2.1.1.319</ecNumber>
    </recommendedName>
</protein>
<evidence type="ECO:0000256" key="3">
    <source>
        <dbReference type="ARBA" id="ARBA00022679"/>
    </source>
</evidence>
<name>A0ABR4QRT7_9CEST</name>
<evidence type="ECO:0000256" key="4">
    <source>
        <dbReference type="ARBA" id="ARBA00022691"/>
    </source>
</evidence>
<dbReference type="PROSITE" id="PS50003">
    <property type="entry name" value="PH_DOMAIN"/>
    <property type="match status" value="1"/>
</dbReference>
<dbReference type="InterPro" id="IPR041698">
    <property type="entry name" value="Methyltransf_25"/>
</dbReference>
<dbReference type="PANTHER" id="PTHR11006">
    <property type="entry name" value="PROTEIN ARGININE N-METHYLTRANSFERASE"/>
    <property type="match status" value="1"/>
</dbReference>
<keyword evidence="2 6" id="KW-0489">Methyltransferase</keyword>
<comment type="caution">
    <text evidence="8">The sequence shown here is derived from an EMBL/GenBank/DDBJ whole genome shotgun (WGS) entry which is preliminary data.</text>
</comment>
<dbReference type="Pfam" id="PF00169">
    <property type="entry name" value="PH"/>
    <property type="match status" value="1"/>
</dbReference>
<dbReference type="EC" id="2.1.1.319" evidence="1"/>
<dbReference type="Pfam" id="PF22528">
    <property type="entry name" value="PRMT_C"/>
    <property type="match status" value="1"/>
</dbReference>
<dbReference type="InterPro" id="IPR001164">
    <property type="entry name" value="ArfGAP_dom"/>
</dbReference>
<dbReference type="SUPFAM" id="SSF53335">
    <property type="entry name" value="S-adenosyl-L-methionine-dependent methyltransferases"/>
    <property type="match status" value="1"/>
</dbReference>
<evidence type="ECO:0000259" key="7">
    <source>
        <dbReference type="PROSITE" id="PS50003"/>
    </source>
</evidence>
<keyword evidence="4 6" id="KW-0949">S-adenosyl-L-methionine</keyword>
<organism evidence="8 9">
    <name type="scientific">Taenia crassiceps</name>
    <dbReference type="NCBI Taxonomy" id="6207"/>
    <lineage>
        <taxon>Eukaryota</taxon>
        <taxon>Metazoa</taxon>
        <taxon>Spiralia</taxon>
        <taxon>Lophotrochozoa</taxon>
        <taxon>Platyhelminthes</taxon>
        <taxon>Cestoda</taxon>
        <taxon>Eucestoda</taxon>
        <taxon>Cyclophyllidea</taxon>
        <taxon>Taeniidae</taxon>
        <taxon>Taenia</taxon>
    </lineage>
</organism>
<evidence type="ECO:0000256" key="5">
    <source>
        <dbReference type="ARBA" id="ARBA00049086"/>
    </source>
</evidence>
<dbReference type="InterPro" id="IPR038508">
    <property type="entry name" value="ArfGAP_dom_sf"/>
</dbReference>
<dbReference type="PROSITE" id="PS51678">
    <property type="entry name" value="SAM_MT_PRMT"/>
    <property type="match status" value="1"/>
</dbReference>
<evidence type="ECO:0000256" key="2">
    <source>
        <dbReference type="ARBA" id="ARBA00022603"/>
    </source>
</evidence>
<dbReference type="Gene3D" id="2.70.160.11">
    <property type="entry name" value="Hnrnp arginine n-methyltransferase1"/>
    <property type="match status" value="1"/>
</dbReference>
<feature type="domain" description="PH" evidence="7">
    <location>
        <begin position="277"/>
        <end position="381"/>
    </location>
</feature>
<sequence length="785" mass="88401">MNCAWVHSKMLKLEKKPEMPIGLTLKANDNDVCADCKSTRVLGLSTDYFVFICKECTEIHVKLGGGWRSLASLNSSTEAELKTLLPPGKGNRQVNEELEAELPIFYRRPWPGPTCPAFFREVFVHYKYIARAFSKGAGAKGLQVGFSNSTKSGQLLKKLRDGTQFAPRLFEINSTTNSLKYYIKLTDTEPKECIDVERCNMTFVNCEAFGVPSNTALIQFVQDHSTRHIFVRSEDSREILNWYNTLRLCKYQRLRLHLSGTGQRVPMDEIASYLTSDLEKIGWLLKSGPDASYTFRRRWVILTKRWLLYTLTPQSAFAKGEIFIGASGDGYSVEGKAPESWKKVPTDYPITLNTPDRSFVFCAASDEERDYWLNAISSIIERPVTLLETKEAAPALTGKRSKIDVDKEVSSKNKDAGNTSDDELYFRSYSFTDVHALMLSDKVRTLTYQLALTRARRRLEGGVLLDVGCGTGILSMFGVKAGAAHVYALDGVASLCRLARKIIAENDFSSHITVINSKIEDAQLGVDRVDAIVSEWMGHALLYENMLPSVLWARDRYLFPPHTSTVDVNSWRRERLFPCRTSIFIAAFSAAPVNGDANVYDEENEKEEEEEEGDGMENTKQWEELSKLYGVNLKGAFASAVRQEFERRVHVDMIDPRCVVTTTSEVAALDLATLSLETLSTHGVKGTFEVKSMGTVLIRGFVIWFSVEFPDGDVLSTSPYKTSTHWQQSLLYLPRPLSLRQDEVLSGEVHFTHPLDAPRDLSIFIDFLVNKSDETRVKANYLLTS</sequence>
<gene>
    <name evidence="8" type="ORF">TcWFU_006713</name>
</gene>
<evidence type="ECO:0000256" key="6">
    <source>
        <dbReference type="PROSITE-ProRule" id="PRU01015"/>
    </source>
</evidence>
<dbReference type="PANTHER" id="PTHR11006:SF4">
    <property type="entry name" value="PROTEIN ARGININE N-METHYLTRANSFERASE 7"/>
    <property type="match status" value="1"/>
</dbReference>
<proteinExistence type="predicted"/>
<dbReference type="SUPFAM" id="SSF50729">
    <property type="entry name" value="PH domain-like"/>
    <property type="match status" value="2"/>
</dbReference>
<dbReference type="Proteomes" id="UP001651158">
    <property type="component" value="Unassembled WGS sequence"/>
</dbReference>
<evidence type="ECO:0000313" key="8">
    <source>
        <dbReference type="EMBL" id="KAL5112370.1"/>
    </source>
</evidence>
<evidence type="ECO:0000313" key="9">
    <source>
        <dbReference type="Proteomes" id="UP001651158"/>
    </source>
</evidence>
<dbReference type="Pfam" id="PF13649">
    <property type="entry name" value="Methyltransf_25"/>
    <property type="match status" value="1"/>
</dbReference>
<dbReference type="Gene3D" id="3.40.50.150">
    <property type="entry name" value="Vaccinia Virus protein VP39"/>
    <property type="match status" value="1"/>
</dbReference>
<dbReference type="EMBL" id="JAKROA010000001">
    <property type="protein sequence ID" value="KAL5112370.1"/>
    <property type="molecule type" value="Genomic_DNA"/>
</dbReference>
<dbReference type="CDD" id="cd02440">
    <property type="entry name" value="AdoMet_MTases"/>
    <property type="match status" value="1"/>
</dbReference>